<evidence type="ECO:0000313" key="1">
    <source>
        <dbReference type="EMBL" id="GGT82702.1"/>
    </source>
</evidence>
<dbReference type="EMBL" id="BMSA01000028">
    <property type="protein sequence ID" value="GGT82702.1"/>
    <property type="molecule type" value="Genomic_DNA"/>
</dbReference>
<reference evidence="1" key="2">
    <citation type="submission" date="2020-09" db="EMBL/GenBank/DDBJ databases">
        <authorList>
            <person name="Sun Q."/>
            <person name="Ohkuma M."/>
        </authorList>
    </citation>
    <scope>NUCLEOTIDE SEQUENCE</scope>
    <source>
        <strain evidence="1">JCM 4125</strain>
    </source>
</reference>
<dbReference type="AlphaFoldDB" id="A0A918LZD2"/>
<keyword evidence="2" id="KW-1185">Reference proteome</keyword>
<gene>
    <name evidence="1" type="ORF">GCM10010226_71640</name>
</gene>
<comment type="caution">
    <text evidence="1">The sequence shown here is derived from an EMBL/GenBank/DDBJ whole genome shotgun (WGS) entry which is preliminary data.</text>
</comment>
<evidence type="ECO:0000313" key="2">
    <source>
        <dbReference type="Proteomes" id="UP000646776"/>
    </source>
</evidence>
<protein>
    <submittedName>
        <fullName evidence="1">Uncharacterized protein</fullName>
    </submittedName>
</protein>
<accession>A0A918LZD2</accession>
<proteinExistence type="predicted"/>
<reference evidence="1" key="1">
    <citation type="journal article" date="2014" name="Int. J. Syst. Evol. Microbiol.">
        <title>Complete genome sequence of Corynebacterium casei LMG S-19264T (=DSM 44701T), isolated from a smear-ripened cheese.</title>
        <authorList>
            <consortium name="US DOE Joint Genome Institute (JGI-PGF)"/>
            <person name="Walter F."/>
            <person name="Albersmeier A."/>
            <person name="Kalinowski J."/>
            <person name="Ruckert C."/>
        </authorList>
    </citation>
    <scope>NUCLEOTIDE SEQUENCE</scope>
    <source>
        <strain evidence="1">JCM 4125</strain>
    </source>
</reference>
<organism evidence="1 2">
    <name type="scientific">Streptomyces phaeofaciens</name>
    <dbReference type="NCBI Taxonomy" id="68254"/>
    <lineage>
        <taxon>Bacteria</taxon>
        <taxon>Bacillati</taxon>
        <taxon>Actinomycetota</taxon>
        <taxon>Actinomycetes</taxon>
        <taxon>Kitasatosporales</taxon>
        <taxon>Streptomycetaceae</taxon>
        <taxon>Streptomyces</taxon>
    </lineage>
</organism>
<sequence>MTVGTVSLPSLAALTAAAAPGLLLKISPVATAEPLSTSSIGRIHARIMVTQAIDESNCFSNRVVHLSTTGLIRPGFHTACDHSKISARLWGPGYTAPLPPDWRSPKCSPHGYLPVSRWLW</sequence>
<dbReference type="Proteomes" id="UP000646776">
    <property type="component" value="Unassembled WGS sequence"/>
</dbReference>
<name>A0A918LZD2_9ACTN</name>